<evidence type="ECO:0000313" key="1">
    <source>
        <dbReference type="EMBL" id="OIQ49350.1"/>
    </source>
</evidence>
<gene>
    <name evidence="1" type="ORF">BerOc1_01275</name>
</gene>
<evidence type="ECO:0000313" key="2">
    <source>
        <dbReference type="Proteomes" id="UP000181901"/>
    </source>
</evidence>
<keyword evidence="2" id="KW-1185">Reference proteome</keyword>
<accession>A0A1J5MRX5</accession>
<proteinExistence type="predicted"/>
<name>A0A1J5MRX5_9BACT</name>
<organism evidence="1 2">
    <name type="scientific">Pseudodesulfovibrio hydrargyri</name>
    <dbReference type="NCBI Taxonomy" id="2125990"/>
    <lineage>
        <taxon>Bacteria</taxon>
        <taxon>Pseudomonadati</taxon>
        <taxon>Thermodesulfobacteriota</taxon>
        <taxon>Desulfovibrionia</taxon>
        <taxon>Desulfovibrionales</taxon>
        <taxon>Desulfovibrionaceae</taxon>
    </lineage>
</organism>
<dbReference type="EMBL" id="LKAQ01000004">
    <property type="protein sequence ID" value="OIQ49350.1"/>
    <property type="molecule type" value="Genomic_DNA"/>
</dbReference>
<dbReference type="AlphaFoldDB" id="A0A1J5MRX5"/>
<reference evidence="1 2" key="1">
    <citation type="submission" date="2015-09" db="EMBL/GenBank/DDBJ databases">
        <title>Genome of Desulfovibrio dechloracetivorans BerOc1, a mercury methylating strain isolated from highly hydrocarbons and metals contaminated coastal sediments.</title>
        <authorList>
            <person name="Goni Urriza M."/>
            <person name="Gassie C."/>
            <person name="Bouchez O."/>
            <person name="Klopp C."/>
            <person name="Ranchou-Peyruse A."/>
            <person name="Remy G."/>
        </authorList>
    </citation>
    <scope>NUCLEOTIDE SEQUENCE [LARGE SCALE GENOMIC DNA]</scope>
    <source>
        <strain evidence="1 2">BerOc1</strain>
    </source>
</reference>
<sequence length="32" mass="3530">MIEVTEAAQKQLEGYFQDKETSPVRVYLAAGG</sequence>
<comment type="caution">
    <text evidence="1">The sequence shown here is derived from an EMBL/GenBank/DDBJ whole genome shotgun (WGS) entry which is preliminary data.</text>
</comment>
<dbReference type="Proteomes" id="UP000181901">
    <property type="component" value="Unassembled WGS sequence"/>
</dbReference>
<protein>
    <submittedName>
        <fullName evidence="1">Uncharacterized protein</fullName>
    </submittedName>
</protein>